<dbReference type="InterPro" id="IPR036299">
    <property type="entry name" value="Polyketide_synth_docking_sf"/>
</dbReference>
<comment type="caution">
    <text evidence="5">The sequence shown here is derived from an EMBL/GenBank/DDBJ whole genome shotgun (WGS) entry which is preliminary data.</text>
</comment>
<dbReference type="EMBL" id="JBHMBS010000085">
    <property type="protein sequence ID" value="MFB9682471.1"/>
    <property type="molecule type" value="Genomic_DNA"/>
</dbReference>
<proteinExistence type="predicted"/>
<keyword evidence="3" id="KW-0511">Multifunctional enzyme</keyword>
<feature type="domain" description="Ketosynthase family 3 (KS3)" evidence="4">
    <location>
        <begin position="33"/>
        <end position="289"/>
    </location>
</feature>
<dbReference type="InterPro" id="IPR020841">
    <property type="entry name" value="PKS_Beta-ketoAc_synthase_dom"/>
</dbReference>
<dbReference type="SUPFAM" id="SSF101173">
    <property type="entry name" value="Docking domain B of the erythromycin polyketide synthase (DEBS)"/>
    <property type="match status" value="1"/>
</dbReference>
<dbReference type="InterPro" id="IPR014030">
    <property type="entry name" value="Ketoacyl_synth_N"/>
</dbReference>
<evidence type="ECO:0000256" key="2">
    <source>
        <dbReference type="ARBA" id="ARBA00022679"/>
    </source>
</evidence>
<evidence type="ECO:0000259" key="4">
    <source>
        <dbReference type="PROSITE" id="PS52004"/>
    </source>
</evidence>
<keyword evidence="2" id="KW-0808">Transferase</keyword>
<dbReference type="PANTHER" id="PTHR43775:SF51">
    <property type="entry name" value="INACTIVE PHENOLPHTHIOCEROL SYNTHESIS POLYKETIDE SYNTHASE TYPE I PKS1-RELATED"/>
    <property type="match status" value="1"/>
</dbReference>
<dbReference type="CDD" id="cd00833">
    <property type="entry name" value="PKS"/>
    <property type="match status" value="1"/>
</dbReference>
<dbReference type="InterPro" id="IPR015083">
    <property type="entry name" value="NorB/c/GfsB-D-like_docking"/>
</dbReference>
<evidence type="ECO:0000256" key="3">
    <source>
        <dbReference type="ARBA" id="ARBA00023268"/>
    </source>
</evidence>
<dbReference type="PANTHER" id="PTHR43775">
    <property type="entry name" value="FATTY ACID SYNTHASE"/>
    <property type="match status" value="1"/>
</dbReference>
<evidence type="ECO:0000313" key="5">
    <source>
        <dbReference type="EMBL" id="MFB9682471.1"/>
    </source>
</evidence>
<name>A0ABV5TW75_9ACTN</name>
<dbReference type="SMART" id="SM00825">
    <property type="entry name" value="PKS_KS"/>
    <property type="match status" value="1"/>
</dbReference>
<protein>
    <submittedName>
        <fullName evidence="5">Beta-ketoacyl synthase N-terminal-like domain-containing protein</fullName>
    </submittedName>
</protein>
<dbReference type="InterPro" id="IPR018201">
    <property type="entry name" value="Ketoacyl_synth_AS"/>
</dbReference>
<evidence type="ECO:0000256" key="1">
    <source>
        <dbReference type="ARBA" id="ARBA00001957"/>
    </source>
</evidence>
<dbReference type="SUPFAM" id="SSF53901">
    <property type="entry name" value="Thiolase-like"/>
    <property type="match status" value="1"/>
</dbReference>
<dbReference type="RefSeq" id="WP_386164134.1">
    <property type="nucleotide sequence ID" value="NZ_JBHMBS010000085.1"/>
</dbReference>
<reference evidence="5 6" key="1">
    <citation type="submission" date="2024-09" db="EMBL/GenBank/DDBJ databases">
        <authorList>
            <person name="Sun Q."/>
            <person name="Mori K."/>
        </authorList>
    </citation>
    <scope>NUCLEOTIDE SEQUENCE [LARGE SCALE GENOMIC DNA]</scope>
    <source>
        <strain evidence="5 6">JCM 3028</strain>
    </source>
</reference>
<gene>
    <name evidence="5" type="ORF">ACFFRH_44020</name>
</gene>
<dbReference type="Pfam" id="PF00109">
    <property type="entry name" value="ketoacyl-synt"/>
    <property type="match status" value="1"/>
</dbReference>
<dbReference type="Pfam" id="PF08990">
    <property type="entry name" value="Docking"/>
    <property type="match status" value="1"/>
</dbReference>
<feature type="non-terminal residue" evidence="5">
    <location>
        <position position="289"/>
    </location>
</feature>
<dbReference type="InterPro" id="IPR016039">
    <property type="entry name" value="Thiolase-like"/>
</dbReference>
<evidence type="ECO:0000313" key="6">
    <source>
        <dbReference type="Proteomes" id="UP001589610"/>
    </source>
</evidence>
<organism evidence="5 6">
    <name type="scientific">Streptosporangium vulgare</name>
    <dbReference type="NCBI Taxonomy" id="46190"/>
    <lineage>
        <taxon>Bacteria</taxon>
        <taxon>Bacillati</taxon>
        <taxon>Actinomycetota</taxon>
        <taxon>Actinomycetes</taxon>
        <taxon>Streptosporangiales</taxon>
        <taxon>Streptosporangiaceae</taxon>
        <taxon>Streptosporangium</taxon>
    </lineage>
</organism>
<dbReference type="Proteomes" id="UP001589610">
    <property type="component" value="Unassembled WGS sequence"/>
</dbReference>
<keyword evidence="6" id="KW-1185">Reference proteome</keyword>
<dbReference type="Gene3D" id="3.40.47.10">
    <property type="match status" value="1"/>
</dbReference>
<dbReference type="PROSITE" id="PS52004">
    <property type="entry name" value="KS3_2"/>
    <property type="match status" value="1"/>
</dbReference>
<dbReference type="InterPro" id="IPR050091">
    <property type="entry name" value="PKS_NRPS_Biosynth_Enz"/>
</dbReference>
<sequence length="289" mass="31011">MSNEQQLRTYLKRAITEAQDAQRRLREVEEQHREPVAIVGMACRFPGGVSSPEELWELVASGRDAVSGFPVNRGWDLERLFDDDPDRAGTSYARSGGFLHGAGEFDAGFFGISPREALAMDPQQRLLLETSWEAMEDAGMAPATLKGSRTGVFTGLMYHDYHSRLRSVPEELEGFIGNGNAASIATGRVAYTFGFEGPAVTIDTACSSSLVALHLAIQSLRRGECSLALAGGVTVMASPDTFVEFSRQRGLAGDGRCKSFAGAADGTGWGEGVGVLVVERLSDARANGR</sequence>
<dbReference type="PROSITE" id="PS00606">
    <property type="entry name" value="KS3_1"/>
    <property type="match status" value="1"/>
</dbReference>
<accession>A0ABV5TW75</accession>
<comment type="cofactor">
    <cofactor evidence="1">
        <name>pantetheine 4'-phosphate</name>
        <dbReference type="ChEBI" id="CHEBI:47942"/>
    </cofactor>
</comment>